<dbReference type="Gramene" id="OE9A007159T1">
    <property type="protein sequence ID" value="OE9A007159C1"/>
    <property type="gene ID" value="OE9A007159"/>
</dbReference>
<accession>A0A8S0THN3</accession>
<dbReference type="SUPFAM" id="SSF52266">
    <property type="entry name" value="SGNH hydrolase"/>
    <property type="match status" value="1"/>
</dbReference>
<evidence type="ECO:0000259" key="2">
    <source>
        <dbReference type="Pfam" id="PF03629"/>
    </source>
</evidence>
<dbReference type="InterPro" id="IPR052940">
    <property type="entry name" value="Carb_Esterase_6"/>
</dbReference>
<evidence type="ECO:0000313" key="4">
    <source>
        <dbReference type="Proteomes" id="UP000594638"/>
    </source>
</evidence>
<dbReference type="InterPro" id="IPR005181">
    <property type="entry name" value="SASA"/>
</dbReference>
<dbReference type="PANTHER" id="PTHR31988:SF19">
    <property type="entry name" value="9-O-ACETYL-N-ACETYLNEURAMINIC ACID DEACETYLASE-RELATED"/>
    <property type="match status" value="1"/>
</dbReference>
<dbReference type="InterPro" id="IPR036514">
    <property type="entry name" value="SGNH_hydro_sf"/>
</dbReference>
<organism evidence="3 4">
    <name type="scientific">Olea europaea subsp. europaea</name>
    <dbReference type="NCBI Taxonomy" id="158383"/>
    <lineage>
        <taxon>Eukaryota</taxon>
        <taxon>Viridiplantae</taxon>
        <taxon>Streptophyta</taxon>
        <taxon>Embryophyta</taxon>
        <taxon>Tracheophyta</taxon>
        <taxon>Spermatophyta</taxon>
        <taxon>Magnoliopsida</taxon>
        <taxon>eudicotyledons</taxon>
        <taxon>Gunneridae</taxon>
        <taxon>Pentapetalae</taxon>
        <taxon>asterids</taxon>
        <taxon>lamiids</taxon>
        <taxon>Lamiales</taxon>
        <taxon>Oleaceae</taxon>
        <taxon>Oleeae</taxon>
        <taxon>Olea</taxon>
    </lineage>
</organism>
<proteinExistence type="predicted"/>
<dbReference type="Proteomes" id="UP000594638">
    <property type="component" value="Unassembled WGS sequence"/>
</dbReference>
<dbReference type="PANTHER" id="PTHR31988">
    <property type="entry name" value="ESTERASE, PUTATIVE (DUF303)-RELATED"/>
    <property type="match status" value="1"/>
</dbReference>
<keyword evidence="4" id="KW-1185">Reference proteome</keyword>
<reference evidence="3 4" key="1">
    <citation type="submission" date="2019-12" db="EMBL/GenBank/DDBJ databases">
        <authorList>
            <person name="Alioto T."/>
            <person name="Alioto T."/>
            <person name="Gomez Garrido J."/>
        </authorList>
    </citation>
    <scope>NUCLEOTIDE SEQUENCE [LARGE SCALE GENOMIC DNA]</scope>
</reference>
<dbReference type="GO" id="GO:0016787">
    <property type="term" value="F:hydrolase activity"/>
    <property type="evidence" value="ECO:0007669"/>
    <property type="project" value="UniProtKB-KW"/>
</dbReference>
<dbReference type="Pfam" id="PF03629">
    <property type="entry name" value="SASA"/>
    <property type="match status" value="1"/>
</dbReference>
<gene>
    <name evidence="3" type="ORF">OLEA9_A007159</name>
</gene>
<dbReference type="Gene3D" id="3.40.50.1110">
    <property type="entry name" value="SGNH hydrolase"/>
    <property type="match status" value="1"/>
</dbReference>
<sequence length="188" mass="20818">MPNSSGRWRVIPSTKASTSINHAGWDPRCSVKARLGVIVLVPCARGGTSIKQWIKSDEHYETMIKRAKAKVEVGGGGEIKALLWYQGESDTSKLNNVENSKGCLEKFVQNVRTDLNMPSLLILMVIIESADGPFKYEVIKRQKAFKMPSIVKVDSDGLGLNEDNVHLNTEAKVQLGKWLADAYLNNFA</sequence>
<dbReference type="EMBL" id="CACTIH010005936">
    <property type="protein sequence ID" value="CAA3003214.1"/>
    <property type="molecule type" value="Genomic_DNA"/>
</dbReference>
<evidence type="ECO:0000256" key="1">
    <source>
        <dbReference type="ARBA" id="ARBA00022801"/>
    </source>
</evidence>
<keyword evidence="1" id="KW-0378">Hydrolase</keyword>
<evidence type="ECO:0000313" key="3">
    <source>
        <dbReference type="EMBL" id="CAA3003214.1"/>
    </source>
</evidence>
<dbReference type="OrthoDB" id="42638at2759"/>
<comment type="caution">
    <text evidence="3">The sequence shown here is derived from an EMBL/GenBank/DDBJ whole genome shotgun (WGS) entry which is preliminary data.</text>
</comment>
<dbReference type="AlphaFoldDB" id="A0A8S0THN3"/>
<protein>
    <recommendedName>
        <fullName evidence="2">Sialate O-acetylesterase domain-containing protein</fullName>
    </recommendedName>
</protein>
<feature type="domain" description="Sialate O-acetylesterase" evidence="2">
    <location>
        <begin position="34"/>
        <end position="184"/>
    </location>
</feature>
<name>A0A8S0THN3_OLEEU</name>